<feature type="region of interest" description="Disordered" evidence="6">
    <location>
        <begin position="306"/>
        <end position="329"/>
    </location>
</feature>
<keyword evidence="3 5" id="KW-0863">Zinc-finger</keyword>
<feature type="domain" description="Arf-GAP" evidence="7">
    <location>
        <begin position="12"/>
        <end position="118"/>
    </location>
</feature>
<dbReference type="Pfam" id="PF01412">
    <property type="entry name" value="ArfGap"/>
    <property type="match status" value="1"/>
</dbReference>
<dbReference type="GO" id="GO:0030100">
    <property type="term" value="P:regulation of endocytosis"/>
    <property type="evidence" value="ECO:0007669"/>
    <property type="project" value="TreeGrafter"/>
</dbReference>
<evidence type="ECO:0000313" key="9">
    <source>
        <dbReference type="Proteomes" id="UP001430356"/>
    </source>
</evidence>
<dbReference type="GO" id="GO:0032012">
    <property type="term" value="P:regulation of ARF protein signal transduction"/>
    <property type="evidence" value="ECO:0007669"/>
    <property type="project" value="TreeGrafter"/>
</dbReference>
<proteinExistence type="predicted"/>
<dbReference type="Proteomes" id="UP001430356">
    <property type="component" value="Unassembled WGS sequence"/>
</dbReference>
<dbReference type="GO" id="GO:0000139">
    <property type="term" value="C:Golgi membrane"/>
    <property type="evidence" value="ECO:0007669"/>
    <property type="project" value="TreeGrafter"/>
</dbReference>
<gene>
    <name evidence="8" type="ORF">NESM_000018700</name>
</gene>
<evidence type="ECO:0000256" key="4">
    <source>
        <dbReference type="ARBA" id="ARBA00022833"/>
    </source>
</evidence>
<comment type="caution">
    <text evidence="8">The sequence shown here is derived from an EMBL/GenBank/DDBJ whole genome shotgun (WGS) entry which is preliminary data.</text>
</comment>
<dbReference type="SMART" id="SM00105">
    <property type="entry name" value="ArfGap"/>
    <property type="match status" value="1"/>
</dbReference>
<protein>
    <submittedName>
        <fullName evidence="8">ADP-ribosylation factor GTPase activating protein 1</fullName>
    </submittedName>
</protein>
<dbReference type="PANTHER" id="PTHR46395:SF1">
    <property type="entry name" value="ADP-RIBOSYLATION FACTOR GTPASE-ACTIVATING PROTEIN 1"/>
    <property type="match status" value="1"/>
</dbReference>
<dbReference type="Gene3D" id="1.10.220.150">
    <property type="entry name" value="Arf GTPase activating protein"/>
    <property type="match status" value="1"/>
</dbReference>
<dbReference type="GO" id="GO:0008270">
    <property type="term" value="F:zinc ion binding"/>
    <property type="evidence" value="ECO:0007669"/>
    <property type="project" value="UniProtKB-KW"/>
</dbReference>
<dbReference type="AlphaFoldDB" id="A0AAW0F1H8"/>
<feature type="compositionally biased region" description="Polar residues" evidence="6">
    <location>
        <begin position="310"/>
        <end position="322"/>
    </location>
</feature>
<sequence length="436" mass="45208">MSRHTYVTPEDERAFVAIVAKDPECNRCFECGAPNPQWCDVMHGTFICLNCSGQHRSLGVHLCFVRSSTMDGWSSWKPEKLRQMELGGNRRARLYFEAHNVPKTPLKVRYESLPALRYADLLEAEALGRPFNEADWQPPAWYARLKATAGPAGPSPASTPYAPVNENRFAGVGANGQPHVMANAGRGAGGGAGAGAGGGGDWYSALYSGWSAVSQKTTELAQQASEAVQNADVDGMRSSLANRWAGVSATVSSYAMDLQHHMGGDSTRGGDDDEDGLARMINNARQAQTQAPGGVASAGADPSRYGHIEGNSSHGRTVQQPAVSAKPVGTASPAASQVYQGQVVSQRAGASSPTATAAVVAQRVGASSPTATAAVVAPAGWGSSTRPASGATAAQASPTSGRPINPLGGGGGFGSPASAAPQSPKKDDWGWDDENF</sequence>
<feature type="region of interest" description="Disordered" evidence="6">
    <location>
        <begin position="381"/>
        <end position="436"/>
    </location>
</feature>
<evidence type="ECO:0000256" key="6">
    <source>
        <dbReference type="SAM" id="MobiDB-lite"/>
    </source>
</evidence>
<evidence type="ECO:0000256" key="2">
    <source>
        <dbReference type="ARBA" id="ARBA00022723"/>
    </source>
</evidence>
<dbReference type="PANTHER" id="PTHR46395">
    <property type="entry name" value="ADP-RIBOSYLATION FACTOR GTPASE-ACTIVATING PROTEIN 1"/>
    <property type="match status" value="1"/>
</dbReference>
<keyword evidence="1" id="KW-0343">GTPase activation</keyword>
<keyword evidence="2" id="KW-0479">Metal-binding</keyword>
<dbReference type="InterPro" id="IPR001164">
    <property type="entry name" value="ArfGAP_dom"/>
</dbReference>
<dbReference type="PROSITE" id="PS50115">
    <property type="entry name" value="ARFGAP"/>
    <property type="match status" value="1"/>
</dbReference>
<dbReference type="InterPro" id="IPR038508">
    <property type="entry name" value="ArfGAP_dom_sf"/>
</dbReference>
<dbReference type="SUPFAM" id="SSF57863">
    <property type="entry name" value="ArfGap/RecO-like zinc finger"/>
    <property type="match status" value="1"/>
</dbReference>
<feature type="compositionally biased region" description="Polar residues" evidence="6">
    <location>
        <begin position="382"/>
        <end position="402"/>
    </location>
</feature>
<keyword evidence="4" id="KW-0862">Zinc</keyword>
<organism evidence="8 9">
    <name type="scientific">Novymonas esmeraldas</name>
    <dbReference type="NCBI Taxonomy" id="1808958"/>
    <lineage>
        <taxon>Eukaryota</taxon>
        <taxon>Discoba</taxon>
        <taxon>Euglenozoa</taxon>
        <taxon>Kinetoplastea</taxon>
        <taxon>Metakinetoplastina</taxon>
        <taxon>Trypanosomatida</taxon>
        <taxon>Trypanosomatidae</taxon>
        <taxon>Novymonas</taxon>
    </lineage>
</organism>
<evidence type="ECO:0000259" key="7">
    <source>
        <dbReference type="PROSITE" id="PS50115"/>
    </source>
</evidence>
<reference evidence="8 9" key="1">
    <citation type="journal article" date="2021" name="MBio">
        <title>A New Model Trypanosomatid, Novymonas esmeraldas: Genomic Perception of Its 'Candidatus Pandoraea novymonadis' Endosymbiont.</title>
        <authorList>
            <person name="Zakharova A."/>
            <person name="Saura A."/>
            <person name="Butenko A."/>
            <person name="Podesvova L."/>
            <person name="Warmusova S."/>
            <person name="Kostygov A.Y."/>
            <person name="Nenarokova A."/>
            <person name="Lukes J."/>
            <person name="Opperdoes F.R."/>
            <person name="Yurchenko V."/>
        </authorList>
    </citation>
    <scope>NUCLEOTIDE SEQUENCE [LARGE SCALE GENOMIC DNA]</scope>
    <source>
        <strain evidence="8 9">E262AT.01</strain>
    </source>
</reference>
<dbReference type="InterPro" id="IPR037278">
    <property type="entry name" value="ARFGAP/RecO"/>
</dbReference>
<evidence type="ECO:0000256" key="1">
    <source>
        <dbReference type="ARBA" id="ARBA00022468"/>
    </source>
</evidence>
<evidence type="ECO:0000313" key="8">
    <source>
        <dbReference type="EMBL" id="KAK7199726.1"/>
    </source>
</evidence>
<keyword evidence="9" id="KW-1185">Reference proteome</keyword>
<dbReference type="CDD" id="cd08830">
    <property type="entry name" value="ArfGap_ArfGap1"/>
    <property type="match status" value="1"/>
</dbReference>
<dbReference type="GO" id="GO:0005096">
    <property type="term" value="F:GTPase activator activity"/>
    <property type="evidence" value="ECO:0007669"/>
    <property type="project" value="UniProtKB-KW"/>
</dbReference>
<dbReference type="EMBL" id="JAECZO010000001">
    <property type="protein sequence ID" value="KAK7199726.1"/>
    <property type="molecule type" value="Genomic_DNA"/>
</dbReference>
<accession>A0AAW0F1H8</accession>
<name>A0AAW0F1H8_9TRYP</name>
<evidence type="ECO:0000256" key="5">
    <source>
        <dbReference type="PROSITE-ProRule" id="PRU00288"/>
    </source>
</evidence>
<evidence type="ECO:0000256" key="3">
    <source>
        <dbReference type="ARBA" id="ARBA00022771"/>
    </source>
</evidence>
<dbReference type="PRINTS" id="PR00405">
    <property type="entry name" value="REVINTRACTNG"/>
</dbReference>